<dbReference type="PANTHER" id="PTHR13946">
    <property type="entry name" value="DNA-DIRECTED RNA POLYMERASE I,II,III"/>
    <property type="match status" value="1"/>
</dbReference>
<dbReference type="InterPro" id="IPR009025">
    <property type="entry name" value="RBP11-like_dimer"/>
</dbReference>
<dbReference type="GO" id="GO:0000428">
    <property type="term" value="C:DNA-directed RNA polymerase complex"/>
    <property type="evidence" value="ECO:0007669"/>
    <property type="project" value="UniProtKB-KW"/>
</dbReference>
<name>A0A381V6J2_9ZZZZ</name>
<feature type="domain" description="DNA-directed RNA polymerase RBP11-like dimerisation" evidence="4">
    <location>
        <begin position="29"/>
        <end position="100"/>
    </location>
</feature>
<evidence type="ECO:0000256" key="3">
    <source>
        <dbReference type="ARBA" id="ARBA00025751"/>
    </source>
</evidence>
<keyword evidence="1" id="KW-0240">DNA-directed RNA polymerase</keyword>
<gene>
    <name evidence="5" type="ORF">METZ01_LOCUS88475</name>
</gene>
<dbReference type="PROSITE" id="PS01154">
    <property type="entry name" value="RNA_POL_L_13KD"/>
    <property type="match status" value="1"/>
</dbReference>
<dbReference type="GO" id="GO:0046983">
    <property type="term" value="F:protein dimerization activity"/>
    <property type="evidence" value="ECO:0007669"/>
    <property type="project" value="InterPro"/>
</dbReference>
<dbReference type="InterPro" id="IPR036603">
    <property type="entry name" value="RBP11-like"/>
</dbReference>
<dbReference type="Pfam" id="PF13656">
    <property type="entry name" value="RNA_pol_L_2"/>
    <property type="match status" value="1"/>
</dbReference>
<dbReference type="SUPFAM" id="SSF55257">
    <property type="entry name" value="RBP11-like subunits of RNA polymerase"/>
    <property type="match status" value="1"/>
</dbReference>
<dbReference type="Gene3D" id="3.30.1360.10">
    <property type="entry name" value="RNA polymerase, RBP11-like subunit"/>
    <property type="match status" value="1"/>
</dbReference>
<evidence type="ECO:0000256" key="2">
    <source>
        <dbReference type="ARBA" id="ARBA00023163"/>
    </source>
</evidence>
<evidence type="ECO:0000256" key="1">
    <source>
        <dbReference type="ARBA" id="ARBA00022478"/>
    </source>
</evidence>
<organism evidence="5">
    <name type="scientific">marine metagenome</name>
    <dbReference type="NCBI Taxonomy" id="408172"/>
    <lineage>
        <taxon>unclassified sequences</taxon>
        <taxon>metagenomes</taxon>
        <taxon>ecological metagenomes</taxon>
    </lineage>
</organism>
<dbReference type="AlphaFoldDB" id="A0A381V6J2"/>
<dbReference type="HAMAP" id="MF_00261">
    <property type="entry name" value="RNApol_arch_Rpo11"/>
    <property type="match status" value="1"/>
</dbReference>
<dbReference type="GO" id="GO:0003899">
    <property type="term" value="F:DNA-directed RNA polymerase activity"/>
    <property type="evidence" value="ECO:0007669"/>
    <property type="project" value="InterPro"/>
</dbReference>
<dbReference type="EMBL" id="UINC01007908">
    <property type="protein sequence ID" value="SVA35621.1"/>
    <property type="molecule type" value="Genomic_DNA"/>
</dbReference>
<evidence type="ECO:0000259" key="4">
    <source>
        <dbReference type="Pfam" id="PF13656"/>
    </source>
</evidence>
<sequence length="109" mass="12901">MNDIDSYQVYKFQEDYKIKIDNKENNFVQFELIKEDHTIGNAIQTELLENNNVIFSGYRIPHPLKPYLHIKIKTKSNTTPQNELQKSIKSLQKKLDTIKKSFKNEISKN</sequence>
<reference evidence="5" key="1">
    <citation type="submission" date="2018-05" db="EMBL/GenBank/DDBJ databases">
        <authorList>
            <person name="Lanie J.A."/>
            <person name="Ng W.-L."/>
            <person name="Kazmierczak K.M."/>
            <person name="Andrzejewski T.M."/>
            <person name="Davidsen T.M."/>
            <person name="Wayne K.J."/>
            <person name="Tettelin H."/>
            <person name="Glass J.I."/>
            <person name="Rusch D."/>
            <person name="Podicherti R."/>
            <person name="Tsui H.-C.T."/>
            <person name="Winkler M.E."/>
        </authorList>
    </citation>
    <scope>NUCLEOTIDE SEQUENCE</scope>
</reference>
<proteinExistence type="inferred from homology"/>
<dbReference type="InterPro" id="IPR022905">
    <property type="entry name" value="Rpo11-like"/>
</dbReference>
<accession>A0A381V6J2</accession>
<comment type="similarity">
    <text evidence="3">Belongs to the archaeal Rpo11/eukaryotic RPB11/RPC19 RNA polymerase subunit family.</text>
</comment>
<dbReference type="PANTHER" id="PTHR13946:SF28">
    <property type="entry name" value="DNA-DIRECTED RNA POLYMERASES I AND III SUBUNIT RPAC2"/>
    <property type="match status" value="1"/>
</dbReference>
<dbReference type="GO" id="GO:0003677">
    <property type="term" value="F:DNA binding"/>
    <property type="evidence" value="ECO:0007669"/>
    <property type="project" value="InterPro"/>
</dbReference>
<evidence type="ECO:0000313" key="5">
    <source>
        <dbReference type="EMBL" id="SVA35621.1"/>
    </source>
</evidence>
<dbReference type="GO" id="GO:0006351">
    <property type="term" value="P:DNA-templated transcription"/>
    <property type="evidence" value="ECO:0007669"/>
    <property type="project" value="InterPro"/>
</dbReference>
<protein>
    <recommendedName>
        <fullName evidence="4">DNA-directed RNA polymerase RBP11-like dimerisation domain-containing protein</fullName>
    </recommendedName>
</protein>
<dbReference type="InterPro" id="IPR008193">
    <property type="entry name" value="RNA_pol_Rpb11_13-16kDa_CS"/>
</dbReference>
<keyword evidence="2" id="KW-0804">Transcription</keyword>